<evidence type="ECO:0000256" key="2">
    <source>
        <dbReference type="ARBA" id="ARBA00022692"/>
    </source>
</evidence>
<feature type="transmembrane region" description="Helical" evidence="5">
    <location>
        <begin position="411"/>
        <end position="430"/>
    </location>
</feature>
<keyword evidence="3 5" id="KW-1133">Transmembrane helix</keyword>
<evidence type="ECO:0000256" key="5">
    <source>
        <dbReference type="SAM" id="Phobius"/>
    </source>
</evidence>
<feature type="transmembrane region" description="Helical" evidence="5">
    <location>
        <begin position="503"/>
        <end position="525"/>
    </location>
</feature>
<feature type="transmembrane region" description="Helical" evidence="5">
    <location>
        <begin position="368"/>
        <end position="390"/>
    </location>
</feature>
<evidence type="ECO:0000256" key="1">
    <source>
        <dbReference type="ARBA" id="ARBA00004141"/>
    </source>
</evidence>
<evidence type="ECO:0000313" key="7">
    <source>
        <dbReference type="EMBL" id="TCD61205.1"/>
    </source>
</evidence>
<feature type="transmembrane region" description="Helical" evidence="5">
    <location>
        <begin position="198"/>
        <end position="219"/>
    </location>
</feature>
<keyword evidence="8" id="KW-1185">Reference proteome</keyword>
<name>A0A4R0R7Y8_9APHY</name>
<evidence type="ECO:0000313" key="8">
    <source>
        <dbReference type="Proteomes" id="UP000292702"/>
    </source>
</evidence>
<feature type="transmembrane region" description="Helical" evidence="5">
    <location>
        <begin position="225"/>
        <end position="247"/>
    </location>
</feature>
<dbReference type="Pfam" id="PF07690">
    <property type="entry name" value="MFS_1"/>
    <property type="match status" value="1"/>
</dbReference>
<evidence type="ECO:0000256" key="4">
    <source>
        <dbReference type="ARBA" id="ARBA00023136"/>
    </source>
</evidence>
<sequence>MPFGILEDRHLEQVPGTGLLSDRGVVHGNTVTIDEATDLKRGVGRHAHVVLMPQPSDDPNDPLNWPQWKKEACFWSLTFAASLDGALSPLASAGYAILTQEFGVSIDDITSSFGSILLGLGCFMLFQNMLAVKFGHRIVYLGSVSLMFISCIWCAASPTLTSIRAARVFQGFGMSALQSLVATTIEQIYFVHERGARSLIWSFGILSGITLGPLIYSYVIERLSWRWGFWFVSIALGICTLLVFFFVPETTYRRVTPPQVTQSATEHDDNSEKGDISVVEKVDSEQQSSTESPVYRKRNYISSLRIWNGTFSNDNIFKVFLRPFPFLFSPVAWFMFLSHGMQTVWLSLVPLCSSTIFTLEYNFTASQIGLTNLGGLVGIALGTAVTGPLLDYGMIWLSKRNRGIYEPEFRLIFMSTMLFGLFGYIGWAVGNQHKMPWIGAVACITMLNFSMAVSGSTAVVYLLDTHGANALQIFALSNFLKNMVLYGSTFFANGMVQNRGVTVALFILAGCQGVCWLASIPMFVYGKRVRSYIARHPHFFAVDKIE</sequence>
<keyword evidence="2 5" id="KW-0812">Transmembrane</keyword>
<dbReference type="PANTHER" id="PTHR23502">
    <property type="entry name" value="MAJOR FACILITATOR SUPERFAMILY"/>
    <property type="match status" value="1"/>
</dbReference>
<dbReference type="Proteomes" id="UP000292702">
    <property type="component" value="Unassembled WGS sequence"/>
</dbReference>
<dbReference type="GO" id="GO:0022857">
    <property type="term" value="F:transmembrane transporter activity"/>
    <property type="evidence" value="ECO:0007669"/>
    <property type="project" value="InterPro"/>
</dbReference>
<comment type="subcellular location">
    <subcellularLocation>
        <location evidence="1">Membrane</location>
        <topology evidence="1">Multi-pass membrane protein</topology>
    </subcellularLocation>
</comment>
<dbReference type="GO" id="GO:0005886">
    <property type="term" value="C:plasma membrane"/>
    <property type="evidence" value="ECO:0007669"/>
    <property type="project" value="TreeGrafter"/>
</dbReference>
<feature type="transmembrane region" description="Helical" evidence="5">
    <location>
        <begin position="326"/>
        <end position="348"/>
    </location>
</feature>
<dbReference type="OrthoDB" id="5215911at2759"/>
<dbReference type="AlphaFoldDB" id="A0A4R0R7Y8"/>
<feature type="transmembrane region" description="Helical" evidence="5">
    <location>
        <begin position="172"/>
        <end position="191"/>
    </location>
</feature>
<feature type="transmembrane region" description="Helical" evidence="5">
    <location>
        <begin position="470"/>
        <end position="491"/>
    </location>
</feature>
<feature type="transmembrane region" description="Helical" evidence="5">
    <location>
        <begin position="72"/>
        <end position="97"/>
    </location>
</feature>
<protein>
    <recommendedName>
        <fullName evidence="6">Major facilitator superfamily (MFS) profile domain-containing protein</fullName>
    </recommendedName>
</protein>
<dbReference type="InterPro" id="IPR020846">
    <property type="entry name" value="MFS_dom"/>
</dbReference>
<feature type="transmembrane region" description="Helical" evidence="5">
    <location>
        <begin position="109"/>
        <end position="126"/>
    </location>
</feature>
<reference evidence="7 8" key="1">
    <citation type="submission" date="2018-11" db="EMBL/GenBank/DDBJ databases">
        <title>Genome assembly of Steccherinum ochraceum LE-BIN_3174, the white-rot fungus of the Steccherinaceae family (The Residual Polyporoid clade, Polyporales, Basidiomycota).</title>
        <authorList>
            <person name="Fedorova T.V."/>
            <person name="Glazunova O.A."/>
            <person name="Landesman E.O."/>
            <person name="Moiseenko K.V."/>
            <person name="Psurtseva N.V."/>
            <person name="Savinova O.S."/>
            <person name="Shakhova N.V."/>
            <person name="Tyazhelova T.V."/>
            <person name="Vasina D.V."/>
        </authorList>
    </citation>
    <scope>NUCLEOTIDE SEQUENCE [LARGE SCALE GENOMIC DNA]</scope>
    <source>
        <strain evidence="7 8">LE-BIN_3174</strain>
    </source>
</reference>
<dbReference type="PROSITE" id="PS50850">
    <property type="entry name" value="MFS"/>
    <property type="match status" value="1"/>
</dbReference>
<gene>
    <name evidence="7" type="ORF">EIP91_008793</name>
</gene>
<proteinExistence type="predicted"/>
<dbReference type="InterPro" id="IPR011701">
    <property type="entry name" value="MFS"/>
</dbReference>
<dbReference type="SUPFAM" id="SSF103473">
    <property type="entry name" value="MFS general substrate transporter"/>
    <property type="match status" value="1"/>
</dbReference>
<accession>A0A4R0R7Y8</accession>
<keyword evidence="4 5" id="KW-0472">Membrane</keyword>
<dbReference type="STRING" id="92696.A0A4R0R7Y8"/>
<comment type="caution">
    <text evidence="7">The sequence shown here is derived from an EMBL/GenBank/DDBJ whole genome shotgun (WGS) entry which is preliminary data.</text>
</comment>
<dbReference type="Gene3D" id="1.20.1250.20">
    <property type="entry name" value="MFS general substrate transporter like domains"/>
    <property type="match status" value="1"/>
</dbReference>
<feature type="domain" description="Major facilitator superfamily (MFS) profile" evidence="6">
    <location>
        <begin position="73"/>
        <end position="546"/>
    </location>
</feature>
<feature type="transmembrane region" description="Helical" evidence="5">
    <location>
        <begin position="138"/>
        <end position="160"/>
    </location>
</feature>
<organism evidence="7 8">
    <name type="scientific">Steccherinum ochraceum</name>
    <dbReference type="NCBI Taxonomy" id="92696"/>
    <lineage>
        <taxon>Eukaryota</taxon>
        <taxon>Fungi</taxon>
        <taxon>Dikarya</taxon>
        <taxon>Basidiomycota</taxon>
        <taxon>Agaricomycotina</taxon>
        <taxon>Agaricomycetes</taxon>
        <taxon>Polyporales</taxon>
        <taxon>Steccherinaceae</taxon>
        <taxon>Steccherinum</taxon>
    </lineage>
</organism>
<dbReference type="EMBL" id="RWJN01000493">
    <property type="protein sequence ID" value="TCD61205.1"/>
    <property type="molecule type" value="Genomic_DNA"/>
</dbReference>
<evidence type="ECO:0000259" key="6">
    <source>
        <dbReference type="PROSITE" id="PS50850"/>
    </source>
</evidence>
<dbReference type="InterPro" id="IPR036259">
    <property type="entry name" value="MFS_trans_sf"/>
</dbReference>
<feature type="transmembrane region" description="Helical" evidence="5">
    <location>
        <begin position="436"/>
        <end position="463"/>
    </location>
</feature>
<dbReference type="PANTHER" id="PTHR23502:SF4">
    <property type="entry name" value="MAJOR FACILITATOR SUPERFAMILY (MFS) PROFILE DOMAIN-CONTAINING PROTEIN-RELATED"/>
    <property type="match status" value="1"/>
</dbReference>
<evidence type="ECO:0000256" key="3">
    <source>
        <dbReference type="ARBA" id="ARBA00022989"/>
    </source>
</evidence>